<accession>A0A4Q9Q797</accession>
<comment type="subcellular location">
    <subcellularLocation>
        <location evidence="2">Secreted</location>
    </subcellularLocation>
</comment>
<organism evidence="14 15">
    <name type="scientific">Dichomitus squalens</name>
    <dbReference type="NCBI Taxonomy" id="114155"/>
    <lineage>
        <taxon>Eukaryota</taxon>
        <taxon>Fungi</taxon>
        <taxon>Dikarya</taxon>
        <taxon>Basidiomycota</taxon>
        <taxon>Agaricomycotina</taxon>
        <taxon>Agaricomycetes</taxon>
        <taxon>Polyporales</taxon>
        <taxon>Polyporaceae</taxon>
        <taxon>Dichomitus</taxon>
    </lineage>
</organism>
<feature type="compositionally biased region" description="Low complexity" evidence="12">
    <location>
        <begin position="309"/>
        <end position="345"/>
    </location>
</feature>
<evidence type="ECO:0000256" key="13">
    <source>
        <dbReference type="SAM" id="SignalP"/>
    </source>
</evidence>
<evidence type="ECO:0000256" key="11">
    <source>
        <dbReference type="ARBA" id="ARBA00046340"/>
    </source>
</evidence>
<dbReference type="EMBL" id="ML145091">
    <property type="protein sequence ID" value="TBU63020.1"/>
    <property type="molecule type" value="Genomic_DNA"/>
</dbReference>
<reference evidence="14 15" key="1">
    <citation type="submission" date="2019-01" db="EMBL/GenBank/DDBJ databases">
        <title>Draft genome sequences of three monokaryotic isolates of the white-rot basidiomycete fungus Dichomitus squalens.</title>
        <authorList>
            <consortium name="DOE Joint Genome Institute"/>
            <person name="Lopez S.C."/>
            <person name="Andreopoulos B."/>
            <person name="Pangilinan J."/>
            <person name="Lipzen A."/>
            <person name="Riley R."/>
            <person name="Ahrendt S."/>
            <person name="Ng V."/>
            <person name="Barry K."/>
            <person name="Daum C."/>
            <person name="Grigoriev I.V."/>
            <person name="Hilden K.S."/>
            <person name="Makela M.R."/>
            <person name="de Vries R.P."/>
        </authorList>
    </citation>
    <scope>NUCLEOTIDE SEQUENCE [LARGE SCALE GENOMIC DNA]</scope>
    <source>
        <strain evidence="14 15">CBS 464.89</strain>
    </source>
</reference>
<dbReference type="STRING" id="114155.A0A4Q9Q797"/>
<feature type="signal peptide" evidence="13">
    <location>
        <begin position="1"/>
        <end position="18"/>
    </location>
</feature>
<dbReference type="AlphaFoldDB" id="A0A4Q9Q797"/>
<evidence type="ECO:0000313" key="15">
    <source>
        <dbReference type="Proteomes" id="UP000292082"/>
    </source>
</evidence>
<dbReference type="GO" id="GO:0004497">
    <property type="term" value="F:monooxygenase activity"/>
    <property type="evidence" value="ECO:0007669"/>
    <property type="project" value="UniProtKB-KW"/>
</dbReference>
<sequence length="619" mass="64475">MLAGLLLTAAAALPLATAHIAFFHPSMYGFNVTQQTFPYDNRPVAPLMNMNFQQWWFHGHLDYPPNPGDIFELPAGKPATTQLSCDKGETTFFASSPGGNVQAGNNPCTGDTFPSGAMHTTGFDDLKGCALAIAYESDVTKIQPENFTVFSVNQTCVWNRFTDFQVPERMPPCPPGGCHCAWFWIHSPDSGGEQNYMNGFKCNITGSTSNVALAKPQVPRRCGADPTNGKPNAAPGNCTYGAKQPFYWFQTERNNMFEGTYSPPFYTDLYNFKDGAQNDIFEDSYPQGLPPPSPNSTFVPTPFLGNGSGSSTAGGASSSVVSSSPSGSSSSVAAASSGALGSSSNGSILSTTTGAVGSFSSGSVSSTPGSASSTAIASTLPVSSSSASSSIVQGTPDLPLSITSATISSPTSSSASSVSQPLTGNSQDGPASTAIPGSSESTSVTASETTSVVLSTSIVLSTVLVTVTATPVPTRNATSASITLSFSDSIPATASTGTSSISTQLTPTQSVFLSASDAASTIVLNFPTGNAAPTTSVLMATVQVPRAALLTARTNCKREPGRRKMFRRRPSVEPVVSNMEILDAREEQPTSAQAADTVLGMRKHKLRRLGSRSRLWNLF</sequence>
<keyword evidence="10" id="KW-0325">Glycoprotein</keyword>
<evidence type="ECO:0000256" key="8">
    <source>
        <dbReference type="ARBA" id="ARBA00023033"/>
    </source>
</evidence>
<feature type="region of interest" description="Disordered" evidence="12">
    <location>
        <begin position="403"/>
        <end position="444"/>
    </location>
</feature>
<keyword evidence="15" id="KW-1185">Reference proteome</keyword>
<evidence type="ECO:0000256" key="10">
    <source>
        <dbReference type="ARBA" id="ARBA00023180"/>
    </source>
</evidence>
<evidence type="ECO:0000256" key="9">
    <source>
        <dbReference type="ARBA" id="ARBA00023157"/>
    </source>
</evidence>
<evidence type="ECO:0000256" key="4">
    <source>
        <dbReference type="ARBA" id="ARBA00022723"/>
    </source>
</evidence>
<dbReference type="Pfam" id="PF22810">
    <property type="entry name" value="LPMO_AA14"/>
    <property type="match status" value="1"/>
</dbReference>
<evidence type="ECO:0000313" key="14">
    <source>
        <dbReference type="EMBL" id="TBU63020.1"/>
    </source>
</evidence>
<dbReference type="Proteomes" id="UP000292082">
    <property type="component" value="Unassembled WGS sequence"/>
</dbReference>
<feature type="compositionally biased region" description="Low complexity" evidence="12">
    <location>
        <begin position="403"/>
        <end position="417"/>
    </location>
</feature>
<evidence type="ECO:0000256" key="7">
    <source>
        <dbReference type="ARBA" id="ARBA00023008"/>
    </source>
</evidence>
<keyword evidence="8" id="KW-0503">Monooxygenase</keyword>
<dbReference type="GO" id="GO:0046872">
    <property type="term" value="F:metal ion binding"/>
    <property type="evidence" value="ECO:0007669"/>
    <property type="project" value="UniProtKB-KW"/>
</dbReference>
<proteinExistence type="inferred from homology"/>
<evidence type="ECO:0000256" key="5">
    <source>
        <dbReference type="ARBA" id="ARBA00022729"/>
    </source>
</evidence>
<feature type="chain" id="PRO_5043366298" evidence="13">
    <location>
        <begin position="19"/>
        <end position="619"/>
    </location>
</feature>
<gene>
    <name evidence="14" type="ORF">BD310DRAFT_1036081</name>
</gene>
<keyword evidence="3" id="KW-0964">Secreted</keyword>
<evidence type="ECO:0000256" key="3">
    <source>
        <dbReference type="ARBA" id="ARBA00022525"/>
    </source>
</evidence>
<comment type="cofactor">
    <cofactor evidence="1">
        <name>Cu(2+)</name>
        <dbReference type="ChEBI" id="CHEBI:29036"/>
    </cofactor>
</comment>
<dbReference type="GO" id="GO:0005576">
    <property type="term" value="C:extracellular region"/>
    <property type="evidence" value="ECO:0007669"/>
    <property type="project" value="UniProtKB-SubCell"/>
</dbReference>
<keyword evidence="5 13" id="KW-0732">Signal</keyword>
<feature type="compositionally biased region" description="Polar residues" evidence="12">
    <location>
        <begin position="418"/>
        <end position="430"/>
    </location>
</feature>
<evidence type="ECO:0000256" key="1">
    <source>
        <dbReference type="ARBA" id="ARBA00001973"/>
    </source>
</evidence>
<name>A0A4Q9Q797_9APHY</name>
<comment type="similarity">
    <text evidence="11">Belongs to the polysaccharide monooxygenase AA14 family.</text>
</comment>
<keyword evidence="7" id="KW-0186">Copper</keyword>
<keyword evidence="4" id="KW-0479">Metal-binding</keyword>
<keyword evidence="6" id="KW-0560">Oxidoreductase</keyword>
<feature type="region of interest" description="Disordered" evidence="12">
    <location>
        <begin position="281"/>
        <end position="345"/>
    </location>
</feature>
<dbReference type="InterPro" id="IPR054497">
    <property type="entry name" value="LPMO_AA14"/>
</dbReference>
<protein>
    <submittedName>
        <fullName evidence="14">Uncharacterized protein</fullName>
    </submittedName>
</protein>
<evidence type="ECO:0000256" key="2">
    <source>
        <dbReference type="ARBA" id="ARBA00004613"/>
    </source>
</evidence>
<evidence type="ECO:0000256" key="12">
    <source>
        <dbReference type="SAM" id="MobiDB-lite"/>
    </source>
</evidence>
<keyword evidence="9" id="KW-1015">Disulfide bond</keyword>
<evidence type="ECO:0000256" key="6">
    <source>
        <dbReference type="ARBA" id="ARBA00023002"/>
    </source>
</evidence>